<feature type="transmembrane region" description="Helical" evidence="1">
    <location>
        <begin position="20"/>
        <end position="37"/>
    </location>
</feature>
<proteinExistence type="predicted"/>
<reference evidence="2 3" key="1">
    <citation type="journal article" date="2021" name="Sci. Rep.">
        <title>The distribution of antibiotic resistance genes in chicken gut microbiota commensals.</title>
        <authorList>
            <person name="Juricova H."/>
            <person name="Matiasovicova J."/>
            <person name="Kubasova T."/>
            <person name="Cejkova D."/>
            <person name="Rychlik I."/>
        </authorList>
    </citation>
    <scope>NUCLEOTIDE SEQUENCE [LARGE SCALE GENOMIC DNA]</scope>
    <source>
        <strain evidence="2 3">An770</strain>
    </source>
</reference>
<feature type="transmembrane region" description="Helical" evidence="1">
    <location>
        <begin position="43"/>
        <end position="60"/>
    </location>
</feature>
<evidence type="ECO:0000313" key="2">
    <source>
        <dbReference type="EMBL" id="MBM6745194.1"/>
    </source>
</evidence>
<protein>
    <submittedName>
        <fullName evidence="2">Uncharacterized protein</fullName>
    </submittedName>
</protein>
<keyword evidence="1" id="KW-1133">Transmembrane helix</keyword>
<dbReference type="EMBL" id="JACJKH010000026">
    <property type="protein sequence ID" value="MBM6745194.1"/>
    <property type="molecule type" value="Genomic_DNA"/>
</dbReference>
<dbReference type="RefSeq" id="WP_204864516.1">
    <property type="nucleotide sequence ID" value="NZ_JACJKH010000026.1"/>
</dbReference>
<dbReference type="Proteomes" id="UP000775686">
    <property type="component" value="Unassembled WGS sequence"/>
</dbReference>
<name>A0ABS2EJH5_9FIRM</name>
<comment type="caution">
    <text evidence="2">The sequence shown here is derived from an EMBL/GenBank/DDBJ whole genome shotgun (WGS) entry which is preliminary data.</text>
</comment>
<keyword evidence="1" id="KW-0812">Transmembrane</keyword>
<gene>
    <name evidence="2" type="ORF">H6A32_12960</name>
</gene>
<evidence type="ECO:0000256" key="1">
    <source>
        <dbReference type="SAM" id="Phobius"/>
    </source>
</evidence>
<evidence type="ECO:0000313" key="3">
    <source>
        <dbReference type="Proteomes" id="UP000775686"/>
    </source>
</evidence>
<organism evidence="2 3">
    <name type="scientific">Drancourtella massiliensis</name>
    <dbReference type="NCBI Taxonomy" id="1632013"/>
    <lineage>
        <taxon>Bacteria</taxon>
        <taxon>Bacillati</taxon>
        <taxon>Bacillota</taxon>
        <taxon>Clostridia</taxon>
        <taxon>Eubacteriales</taxon>
        <taxon>Oscillospiraceae</taxon>
        <taxon>Drancourtella</taxon>
    </lineage>
</organism>
<sequence>MYSTKIIKQVKRKKKPGTGVLKILMILFGVLFVLMGIVFSRGFMLPGFLLICLYFAFDMFSQKEYEYTMEGNQFTIDVIIGKKHRRNAHELDLNQLEVVAPNWHEKVAKYRIKGGTQRLTKYDYTSYDDEIPYYTMIIGEGREKIKILLDLDEEMLRAMKNMLPDKVFFAETWVWQDR</sequence>
<keyword evidence="1" id="KW-0472">Membrane</keyword>
<keyword evidence="3" id="KW-1185">Reference proteome</keyword>
<accession>A0ABS2EJH5</accession>